<feature type="transmembrane region" description="Helical" evidence="1">
    <location>
        <begin position="165"/>
        <end position="183"/>
    </location>
</feature>
<feature type="transmembrane region" description="Helical" evidence="1">
    <location>
        <begin position="53"/>
        <end position="71"/>
    </location>
</feature>
<sequence>MIWKLALLSASTLGYVLFLTLRCGQRALVAPFLTFCLIVVGLYGFALFGQLALGVQFVSGAGLVLGIYAVITGKDELAARFSIKKTWLYLLFLVPFVLLFQAIANDFMFLIWDELSFWARSQRLIFDSNALIQAQSPISFKNYPPGQQLFQYYVTVMAGWSEKKILFAQNLFILSGVLAVVATVVKKEGPALLTFVAALTLIYFFHADYVTIYSDSLVAIFFAVGLALAAKESESSQDDLSLLLVLSAFVLIKEVAVIFTAIVLAVYVLKRLLSQKQPLHSFWSRLKTTSVAVVVITLPIVFVWLSWRWYVNTLAIEPNGMPALSLSSYGQEALRPRLEKTVAKLLEALKQPGYFESRPVALGVKLSLIQLFAWLTALGVLLIAWTPHGQRRKELLVLLTIVTGALAYHVFLLWTYLVYFTEYEGVRLASFERYSWTYMLAWALLLVCQLGRCRAQTTGPMQWIAPALLVAVSLYLVPGKFYADLKSIQSEPNALAQKKKAIALAEQVKKHIKTGEKVYFIAQNTNGYEKHMFDYAMIPFLPNNCWSVGAKYSEADVWSCNQPLEQLIKGYAYLAIYNADQRFWNDNAGLFPVNTQNSQQGVYKIISRDGKVVTLESVN</sequence>
<feature type="transmembrane region" description="Helical" evidence="1">
    <location>
        <begin position="189"/>
        <end position="205"/>
    </location>
</feature>
<organism evidence="2">
    <name type="scientific">Sheuella amnicola</name>
    <dbReference type="NCBI Taxonomy" id="2707330"/>
    <lineage>
        <taxon>Bacteria</taxon>
        <taxon>Pseudomonadati</taxon>
        <taxon>Pseudomonadota</taxon>
        <taxon>Betaproteobacteria</taxon>
        <taxon>Burkholderiales</taxon>
        <taxon>Alcaligenaceae</taxon>
        <taxon>Sheuella</taxon>
    </lineage>
</organism>
<proteinExistence type="predicted"/>
<reference evidence="2" key="1">
    <citation type="submission" date="2020-02" db="EMBL/GenBank/DDBJ databases">
        <authorList>
            <person name="Chen W.-M."/>
        </authorList>
    </citation>
    <scope>NUCLEOTIDE SEQUENCE</scope>
    <source>
        <strain evidence="2">NBD-18</strain>
    </source>
</reference>
<protein>
    <recommendedName>
        <fullName evidence="3">Glycosyltransferase RgtA/B/C/D-like domain-containing protein</fullName>
    </recommendedName>
</protein>
<evidence type="ECO:0008006" key="3">
    <source>
        <dbReference type="Google" id="ProtNLM"/>
    </source>
</evidence>
<feature type="transmembrane region" description="Helical" evidence="1">
    <location>
        <begin position="290"/>
        <end position="310"/>
    </location>
</feature>
<accession>A0A6B2R1H5</accession>
<evidence type="ECO:0000313" key="2">
    <source>
        <dbReference type="EMBL" id="NDY83484.1"/>
    </source>
</evidence>
<keyword evidence="1" id="KW-0812">Transmembrane</keyword>
<dbReference type="EMBL" id="JAAGRN010000005">
    <property type="protein sequence ID" value="NDY83484.1"/>
    <property type="molecule type" value="Genomic_DNA"/>
</dbReference>
<feature type="transmembrane region" description="Helical" evidence="1">
    <location>
        <begin position="463"/>
        <end position="483"/>
    </location>
</feature>
<dbReference type="RefSeq" id="WP_163654684.1">
    <property type="nucleotide sequence ID" value="NZ_JAAGRN010000005.1"/>
</dbReference>
<comment type="caution">
    <text evidence="2">The sequence shown here is derived from an EMBL/GenBank/DDBJ whole genome shotgun (WGS) entry which is preliminary data.</text>
</comment>
<feature type="transmembrane region" description="Helical" evidence="1">
    <location>
        <begin position="242"/>
        <end position="269"/>
    </location>
</feature>
<keyword evidence="1" id="KW-0472">Membrane</keyword>
<feature type="transmembrane region" description="Helical" evidence="1">
    <location>
        <begin position="28"/>
        <end position="46"/>
    </location>
</feature>
<name>A0A6B2R1H5_9BURK</name>
<feature type="transmembrane region" description="Helical" evidence="1">
    <location>
        <begin position="434"/>
        <end position="451"/>
    </location>
</feature>
<keyword evidence="1" id="KW-1133">Transmembrane helix</keyword>
<dbReference type="AlphaFoldDB" id="A0A6B2R1H5"/>
<gene>
    <name evidence="2" type="ORF">G3I67_09595</name>
</gene>
<feature type="transmembrane region" description="Helical" evidence="1">
    <location>
        <begin position="87"/>
        <end position="112"/>
    </location>
</feature>
<feature type="transmembrane region" description="Helical" evidence="1">
    <location>
        <begin position="360"/>
        <end position="383"/>
    </location>
</feature>
<evidence type="ECO:0000256" key="1">
    <source>
        <dbReference type="SAM" id="Phobius"/>
    </source>
</evidence>
<feature type="transmembrane region" description="Helical" evidence="1">
    <location>
        <begin position="395"/>
        <end position="414"/>
    </location>
</feature>